<dbReference type="InterPro" id="IPR036412">
    <property type="entry name" value="HAD-like_sf"/>
</dbReference>
<protein>
    <submittedName>
        <fullName evidence="4">Phosphoserine phosphatase</fullName>
    </submittedName>
</protein>
<name>A0A1H4JKA1_9BACT</name>
<dbReference type="AlphaFoldDB" id="A0A1H4JKA1"/>
<dbReference type="GO" id="GO:0046872">
    <property type="term" value="F:metal ion binding"/>
    <property type="evidence" value="ECO:0007669"/>
    <property type="project" value="UniProtKB-KW"/>
</dbReference>
<evidence type="ECO:0000256" key="2">
    <source>
        <dbReference type="ARBA" id="ARBA00022801"/>
    </source>
</evidence>
<dbReference type="PANTHER" id="PTHR43344">
    <property type="entry name" value="PHOSPHOSERINE PHOSPHATASE"/>
    <property type="match status" value="1"/>
</dbReference>
<evidence type="ECO:0000313" key="5">
    <source>
        <dbReference type="Proteomes" id="UP000182409"/>
    </source>
</evidence>
<keyword evidence="3" id="KW-0460">Magnesium</keyword>
<dbReference type="OrthoDB" id="115039at2"/>
<dbReference type="InterPro" id="IPR023214">
    <property type="entry name" value="HAD_sf"/>
</dbReference>
<evidence type="ECO:0000313" key="4">
    <source>
        <dbReference type="EMBL" id="SEB46663.1"/>
    </source>
</evidence>
<dbReference type="InterPro" id="IPR050582">
    <property type="entry name" value="HAD-like_SerB"/>
</dbReference>
<dbReference type="RefSeq" id="WP_074652337.1">
    <property type="nucleotide sequence ID" value="NZ_FNSD01000001.1"/>
</dbReference>
<dbReference type="PANTHER" id="PTHR43344:SF13">
    <property type="entry name" value="PHOSPHATASE RV3661-RELATED"/>
    <property type="match status" value="1"/>
</dbReference>
<dbReference type="EMBL" id="FNSD01000001">
    <property type="protein sequence ID" value="SEB46663.1"/>
    <property type="molecule type" value="Genomic_DNA"/>
</dbReference>
<dbReference type="Proteomes" id="UP000182409">
    <property type="component" value="Unassembled WGS sequence"/>
</dbReference>
<dbReference type="Gene3D" id="3.40.50.1000">
    <property type="entry name" value="HAD superfamily/HAD-like"/>
    <property type="match status" value="1"/>
</dbReference>
<evidence type="ECO:0000256" key="3">
    <source>
        <dbReference type="ARBA" id="ARBA00022842"/>
    </source>
</evidence>
<evidence type="ECO:0000256" key="1">
    <source>
        <dbReference type="ARBA" id="ARBA00022723"/>
    </source>
</evidence>
<proteinExistence type="predicted"/>
<keyword evidence="2" id="KW-0378">Hydrolase</keyword>
<dbReference type="Gene3D" id="1.20.1440.100">
    <property type="entry name" value="SG protein - dephosphorylation function"/>
    <property type="match status" value="1"/>
</dbReference>
<keyword evidence="1" id="KW-0479">Metal-binding</keyword>
<organism evidence="4 5">
    <name type="scientific">Terriglobus roseus</name>
    <dbReference type="NCBI Taxonomy" id="392734"/>
    <lineage>
        <taxon>Bacteria</taxon>
        <taxon>Pseudomonadati</taxon>
        <taxon>Acidobacteriota</taxon>
        <taxon>Terriglobia</taxon>
        <taxon>Terriglobales</taxon>
        <taxon>Acidobacteriaceae</taxon>
        <taxon>Terriglobus</taxon>
    </lineage>
</organism>
<gene>
    <name evidence="4" type="ORF">SAMN05443244_0667</name>
</gene>
<dbReference type="GO" id="GO:0016787">
    <property type="term" value="F:hydrolase activity"/>
    <property type="evidence" value="ECO:0007669"/>
    <property type="project" value="UniProtKB-KW"/>
</dbReference>
<sequence length="240" mass="26431">MTSTVSARTLSDQQFLDAVRAGRPRTAVFDFDGTLWPGDAGSGFLHWTIATGLLPEAATRQILDRHALYHRGEVDEITICGEMTSIYSGLSEKAIRASAAHYFRDHVRHRLYPVMMALVHELQDAGVEVWAVSSTNNWMIEEGVRELRIPAERVLAAAVAVQDDLVTDTIVDIPSDEGKAAALRRVGLTHPDAVFGNSVHDFHMLEMARMPFPVNPSPALAAKAGELGWPVFYPKETEVL</sequence>
<dbReference type="SUPFAM" id="SSF56784">
    <property type="entry name" value="HAD-like"/>
    <property type="match status" value="1"/>
</dbReference>
<dbReference type="Pfam" id="PF12710">
    <property type="entry name" value="HAD"/>
    <property type="match status" value="1"/>
</dbReference>
<reference evidence="4 5" key="1">
    <citation type="submission" date="2016-10" db="EMBL/GenBank/DDBJ databases">
        <authorList>
            <person name="de Groot N.N."/>
        </authorList>
    </citation>
    <scope>NUCLEOTIDE SEQUENCE [LARGE SCALE GENOMIC DNA]</scope>
    <source>
        <strain evidence="4 5">AB35.6</strain>
    </source>
</reference>
<accession>A0A1H4JKA1</accession>